<dbReference type="EMBL" id="QRLN01000032">
    <property type="protein sequence ID" value="RHJ07307.1"/>
    <property type="molecule type" value="Genomic_DNA"/>
</dbReference>
<evidence type="ECO:0000313" key="4">
    <source>
        <dbReference type="EMBL" id="NSI20894.1"/>
    </source>
</evidence>
<evidence type="ECO:0000313" key="5">
    <source>
        <dbReference type="EMBL" id="RHG22311.1"/>
    </source>
</evidence>
<dbReference type="Proteomes" id="UP001296643">
    <property type="component" value="Unassembled WGS sequence"/>
</dbReference>
<reference evidence="2" key="4">
    <citation type="submission" date="2021-10" db="EMBL/GenBank/DDBJ databases">
        <title>Collection of gut derived symbiotic bacterial strains cultured from healthy donors.</title>
        <authorList>
            <person name="Lin H."/>
            <person name="Littmann E."/>
            <person name="Claire K."/>
            <person name="Pamer E."/>
        </authorList>
    </citation>
    <scope>NUCLEOTIDE SEQUENCE</scope>
    <source>
        <strain evidence="2">MSK.23.18</strain>
    </source>
</reference>
<accession>A0A396G950</accession>
<dbReference type="EMBL" id="JAJBOM010000015">
    <property type="protein sequence ID" value="MCB5619727.1"/>
    <property type="molecule type" value="Genomic_DNA"/>
</dbReference>
<feature type="domain" description="MobA/VirD2-like nuclease" evidence="1">
    <location>
        <begin position="44"/>
        <end position="146"/>
    </location>
</feature>
<dbReference type="EMBL" id="QRIA01000001">
    <property type="protein sequence ID" value="RHG22311.1"/>
    <property type="molecule type" value="Genomic_DNA"/>
</dbReference>
<dbReference type="AlphaFoldDB" id="A0A396G950"/>
<dbReference type="Proteomes" id="UP000285697">
    <property type="component" value="Unassembled WGS sequence"/>
</dbReference>
<comment type="caution">
    <text evidence="6">The sequence shown here is derived from an EMBL/GenBank/DDBJ whole genome shotgun (WGS) entry which is preliminary data.</text>
</comment>
<name>A0A396G950_MEDGN</name>
<sequence length="449" mass="52695">MAVLKHIVSKNANYGESLDYLLFQHDERTKKPILNEHGQMILREEYYLDGLNCEPMLFDKECERLNDQYHKNQTYDEIKSHHYIISFDPADRDECGLTGEKAQELGLEYARKNFPGHQALVCTHTDGHNESGNIHVHIVINSLRKYDIPKEGYMERNSDCLAGYKHHLTNNYLRHLQKSLMDTCHRENLPQVDLLSPSENKIKNREYYASRYGQEKLDKLNEQILADGLTPRKTTFQTQKQYLRDAITEISHTAKDVEDFKKQLYEKYQIVVTEHRGRFSYLHPEREKNITGRALGTKYEKDYLQQQFESNHRTPNIHPDISSDPMDILFIKSNLRLVIDLQNCVKAQQSQAYARKVKLTNLQEMAKTIAYVQEHEYDTREILEDKFSSVKERTSNSRKQLNEYSCAMKSHFRKFGNQSSGTRKSPILCLMTYPFLFGYWSRPCRICGA</sequence>
<evidence type="ECO:0000259" key="1">
    <source>
        <dbReference type="Pfam" id="PF03432"/>
    </source>
</evidence>
<dbReference type="InterPro" id="IPR005094">
    <property type="entry name" value="Endonuclease_MobA/VirD2"/>
</dbReference>
<dbReference type="EMBL" id="JAQMLR010000015">
    <property type="protein sequence ID" value="MDB8739712.1"/>
    <property type="molecule type" value="Genomic_DNA"/>
</dbReference>
<dbReference type="Proteomes" id="UP001297370">
    <property type="component" value="Unassembled WGS sequence"/>
</dbReference>
<reference evidence="7 8" key="1">
    <citation type="submission" date="2018-08" db="EMBL/GenBank/DDBJ databases">
        <title>A genome reference for cultivated species of the human gut microbiota.</title>
        <authorList>
            <person name="Zou Y."/>
            <person name="Xue W."/>
            <person name="Luo G."/>
        </authorList>
    </citation>
    <scope>NUCLEOTIDE SEQUENCE [LARGE SCALE GENOMIC DNA]</scope>
    <source>
        <strain evidence="6 7">AM12-54</strain>
        <strain evidence="5 8">AM22-7AC</strain>
    </source>
</reference>
<dbReference type="Proteomes" id="UP000283992">
    <property type="component" value="Unassembled WGS sequence"/>
</dbReference>
<evidence type="ECO:0000313" key="8">
    <source>
        <dbReference type="Proteomes" id="UP000285697"/>
    </source>
</evidence>
<protein>
    <submittedName>
        <fullName evidence="2">Relaxase/mobilization nuclease domain-containing protein</fullName>
    </submittedName>
    <submittedName>
        <fullName evidence="6">Rlx protein</fullName>
    </submittedName>
</protein>
<proteinExistence type="predicted"/>
<organism evidence="6 7">
    <name type="scientific">Mediterraneibacter gnavus</name>
    <name type="common">Ruminococcus gnavus</name>
    <dbReference type="NCBI Taxonomy" id="33038"/>
    <lineage>
        <taxon>Bacteria</taxon>
        <taxon>Bacillati</taxon>
        <taxon>Bacillota</taxon>
        <taxon>Clostridia</taxon>
        <taxon>Lachnospirales</taxon>
        <taxon>Lachnospiraceae</taxon>
        <taxon>Mediterraneibacter</taxon>
    </lineage>
</organism>
<reference evidence="3" key="5">
    <citation type="submission" date="2023-01" db="EMBL/GenBank/DDBJ databases">
        <title>Human gut microbiome strain richness.</title>
        <authorList>
            <person name="Chen-Liaw A."/>
        </authorList>
    </citation>
    <scope>NUCLEOTIDE SEQUENCE</scope>
    <source>
        <strain evidence="3">1001217st1_A9_1001217B_191108</strain>
    </source>
</reference>
<dbReference type="EMBL" id="JAAIRM010000056">
    <property type="protein sequence ID" value="NSI20894.1"/>
    <property type="molecule type" value="Genomic_DNA"/>
</dbReference>
<evidence type="ECO:0000313" key="2">
    <source>
        <dbReference type="EMBL" id="MCB5619727.1"/>
    </source>
</evidence>
<evidence type="ECO:0000313" key="7">
    <source>
        <dbReference type="Proteomes" id="UP000283992"/>
    </source>
</evidence>
<dbReference type="Pfam" id="PF03432">
    <property type="entry name" value="Relaxase"/>
    <property type="match status" value="1"/>
</dbReference>
<gene>
    <name evidence="6" type="ORF">DW142_14920</name>
    <name evidence="5" type="ORF">DW270_00040</name>
    <name evidence="4" type="ORF">G4958_16490</name>
    <name evidence="2" type="ORF">LIQ08_11270</name>
    <name evidence="3" type="ORF">PNU63_13190</name>
</gene>
<evidence type="ECO:0000313" key="6">
    <source>
        <dbReference type="EMBL" id="RHJ07307.1"/>
    </source>
</evidence>
<dbReference type="RefSeq" id="WP_004221666.1">
    <property type="nucleotide sequence ID" value="NZ_AP031446.1"/>
</dbReference>
<evidence type="ECO:0000313" key="3">
    <source>
        <dbReference type="EMBL" id="MDB8739712.1"/>
    </source>
</evidence>
<dbReference type="Proteomes" id="UP001211731">
    <property type="component" value="Unassembled WGS sequence"/>
</dbReference>
<reference evidence="4" key="3">
    <citation type="submission" date="2020-02" db="EMBL/GenBank/DDBJ databases">
        <authorList>
            <person name="Littmann E."/>
            <person name="Sorbara M."/>
        </authorList>
    </citation>
    <scope>NUCLEOTIDE SEQUENCE</scope>
    <source>
        <strain evidence="4">MSK.22.53</strain>
    </source>
</reference>
<reference evidence="4" key="2">
    <citation type="journal article" date="2020" name="Cell Host Microbe">
        <title>Functional and Genomic Variation between Human-Derived Isolates of Lachnospiraceae Reveals Inter- and Intra-Species Diversity.</title>
        <authorList>
            <person name="Sorbara M.T."/>
            <person name="Littmann E.R."/>
            <person name="Fontana E."/>
            <person name="Moody T.U."/>
            <person name="Kohout C.E."/>
            <person name="Gjonbalaj M."/>
            <person name="Eaton V."/>
            <person name="Seok R."/>
            <person name="Leiner I.M."/>
            <person name="Pamer E.G."/>
        </authorList>
    </citation>
    <scope>NUCLEOTIDE SEQUENCE</scope>
    <source>
        <strain evidence="4">MSK.22.53</strain>
    </source>
</reference>